<dbReference type="SUPFAM" id="SSF49265">
    <property type="entry name" value="Fibronectin type III"/>
    <property type="match status" value="1"/>
</dbReference>
<gene>
    <name evidence="11" type="ORF">O3P69_016967</name>
</gene>
<evidence type="ECO:0000256" key="6">
    <source>
        <dbReference type="SAM" id="MobiDB-lite"/>
    </source>
</evidence>
<dbReference type="InterPro" id="IPR036179">
    <property type="entry name" value="Ig-like_dom_sf"/>
</dbReference>
<feature type="compositionally biased region" description="Acidic residues" evidence="6">
    <location>
        <begin position="751"/>
        <end position="760"/>
    </location>
</feature>
<evidence type="ECO:0000256" key="3">
    <source>
        <dbReference type="ARBA" id="ARBA00022989"/>
    </source>
</evidence>
<evidence type="ECO:0000313" key="11">
    <source>
        <dbReference type="EMBL" id="KAK8390981.1"/>
    </source>
</evidence>
<dbReference type="InterPro" id="IPR036116">
    <property type="entry name" value="FN3_sf"/>
</dbReference>
<accession>A0AAW0TWE6</accession>
<dbReference type="Gene3D" id="2.60.40.10">
    <property type="entry name" value="Immunoglobulins"/>
    <property type="match status" value="5"/>
</dbReference>
<evidence type="ECO:0000256" key="1">
    <source>
        <dbReference type="ARBA" id="ARBA00004167"/>
    </source>
</evidence>
<keyword evidence="2 7" id="KW-0812">Transmembrane</keyword>
<dbReference type="SMART" id="SM00408">
    <property type="entry name" value="IGc2"/>
    <property type="match status" value="3"/>
</dbReference>
<keyword evidence="3 7" id="KW-1133">Transmembrane helix</keyword>
<feature type="domain" description="Ig-like" evidence="9">
    <location>
        <begin position="458"/>
        <end position="533"/>
    </location>
</feature>
<dbReference type="InterPro" id="IPR003961">
    <property type="entry name" value="FN3_dom"/>
</dbReference>
<reference evidence="11 12" key="1">
    <citation type="submission" date="2023-03" db="EMBL/GenBank/DDBJ databases">
        <title>High-quality genome of Scylla paramamosain provides insights in environmental adaptation.</title>
        <authorList>
            <person name="Zhang L."/>
        </authorList>
    </citation>
    <scope>NUCLEOTIDE SEQUENCE [LARGE SCALE GENOMIC DNA]</scope>
    <source>
        <strain evidence="11">LZ_2023a</strain>
        <tissue evidence="11">Muscle</tissue>
    </source>
</reference>
<evidence type="ECO:0000256" key="2">
    <source>
        <dbReference type="ARBA" id="ARBA00022692"/>
    </source>
</evidence>
<dbReference type="InterPro" id="IPR003598">
    <property type="entry name" value="Ig_sub2"/>
</dbReference>
<keyword evidence="5" id="KW-1015">Disulfide bond</keyword>
<dbReference type="InterPro" id="IPR003599">
    <property type="entry name" value="Ig_sub"/>
</dbReference>
<dbReference type="InterPro" id="IPR013106">
    <property type="entry name" value="Ig_V-set"/>
</dbReference>
<dbReference type="SMART" id="SM00409">
    <property type="entry name" value="IG"/>
    <property type="match status" value="4"/>
</dbReference>
<dbReference type="InterPro" id="IPR013162">
    <property type="entry name" value="CD80_C2-set"/>
</dbReference>
<evidence type="ECO:0000259" key="10">
    <source>
        <dbReference type="PROSITE" id="PS50853"/>
    </source>
</evidence>
<name>A0AAW0TWE6_SCYPA</name>
<dbReference type="PANTHER" id="PTHR23278:SF19">
    <property type="entry name" value="OBSCURIN"/>
    <property type="match status" value="1"/>
</dbReference>
<keyword evidence="4 7" id="KW-0472">Membrane</keyword>
<feature type="domain" description="Ig-like" evidence="9">
    <location>
        <begin position="40"/>
        <end position="152"/>
    </location>
</feature>
<dbReference type="AlphaFoldDB" id="A0AAW0TWE6"/>
<dbReference type="SMART" id="SM00060">
    <property type="entry name" value="FN3"/>
    <property type="match status" value="1"/>
</dbReference>
<dbReference type="InterPro" id="IPR013783">
    <property type="entry name" value="Ig-like_fold"/>
</dbReference>
<dbReference type="PANTHER" id="PTHR23278">
    <property type="entry name" value="SIDESTEP PROTEIN"/>
    <property type="match status" value="1"/>
</dbReference>
<proteinExistence type="predicted"/>
<evidence type="ECO:0000259" key="9">
    <source>
        <dbReference type="PROSITE" id="PS50835"/>
    </source>
</evidence>
<feature type="chain" id="PRO_5043508560" evidence="8">
    <location>
        <begin position="37"/>
        <end position="874"/>
    </location>
</feature>
<feature type="domain" description="Ig-like" evidence="9">
    <location>
        <begin position="160"/>
        <end position="255"/>
    </location>
</feature>
<organism evidence="11 12">
    <name type="scientific">Scylla paramamosain</name>
    <name type="common">Mud crab</name>
    <dbReference type="NCBI Taxonomy" id="85552"/>
    <lineage>
        <taxon>Eukaryota</taxon>
        <taxon>Metazoa</taxon>
        <taxon>Ecdysozoa</taxon>
        <taxon>Arthropoda</taxon>
        <taxon>Crustacea</taxon>
        <taxon>Multicrustacea</taxon>
        <taxon>Malacostraca</taxon>
        <taxon>Eumalacostraca</taxon>
        <taxon>Eucarida</taxon>
        <taxon>Decapoda</taxon>
        <taxon>Pleocyemata</taxon>
        <taxon>Brachyura</taxon>
        <taxon>Eubrachyura</taxon>
        <taxon>Portunoidea</taxon>
        <taxon>Portunidae</taxon>
        <taxon>Portuninae</taxon>
        <taxon>Scylla</taxon>
    </lineage>
</organism>
<feature type="compositionally biased region" description="Low complexity" evidence="6">
    <location>
        <begin position="806"/>
        <end position="823"/>
    </location>
</feature>
<dbReference type="GO" id="GO:0016020">
    <property type="term" value="C:membrane"/>
    <property type="evidence" value="ECO:0007669"/>
    <property type="project" value="UniProtKB-SubCell"/>
</dbReference>
<feature type="transmembrane region" description="Helical" evidence="7">
    <location>
        <begin position="663"/>
        <end position="685"/>
    </location>
</feature>
<comment type="caution">
    <text evidence="11">The sequence shown here is derived from an EMBL/GenBank/DDBJ whole genome shotgun (WGS) entry which is preliminary data.</text>
</comment>
<evidence type="ECO:0000256" key="8">
    <source>
        <dbReference type="SAM" id="SignalP"/>
    </source>
</evidence>
<dbReference type="Pfam" id="PF08205">
    <property type="entry name" value="C2-set_2"/>
    <property type="match status" value="1"/>
</dbReference>
<feature type="domain" description="Ig-like" evidence="9">
    <location>
        <begin position="262"/>
        <end position="356"/>
    </location>
</feature>
<evidence type="ECO:0000256" key="4">
    <source>
        <dbReference type="ARBA" id="ARBA00023136"/>
    </source>
</evidence>
<keyword evidence="8" id="KW-0732">Signal</keyword>
<dbReference type="InterPro" id="IPR013151">
    <property type="entry name" value="Immunoglobulin_dom"/>
</dbReference>
<feature type="domain" description="Fibronectin type-III" evidence="10">
    <location>
        <begin position="558"/>
        <end position="651"/>
    </location>
</feature>
<feature type="region of interest" description="Disordered" evidence="6">
    <location>
        <begin position="708"/>
        <end position="727"/>
    </location>
</feature>
<feature type="region of interest" description="Disordered" evidence="6">
    <location>
        <begin position="805"/>
        <end position="874"/>
    </location>
</feature>
<dbReference type="Pfam" id="PF13927">
    <property type="entry name" value="Ig_3"/>
    <property type="match status" value="1"/>
</dbReference>
<protein>
    <submittedName>
        <fullName evidence="11">Uncharacterized protein</fullName>
    </submittedName>
</protein>
<feature type="signal peptide" evidence="8">
    <location>
        <begin position="1"/>
        <end position="36"/>
    </location>
</feature>
<evidence type="ECO:0000256" key="7">
    <source>
        <dbReference type="SAM" id="Phobius"/>
    </source>
</evidence>
<dbReference type="Pfam" id="PF00047">
    <property type="entry name" value="ig"/>
    <property type="match status" value="1"/>
</dbReference>
<dbReference type="InterPro" id="IPR007110">
    <property type="entry name" value="Ig-like_dom"/>
</dbReference>
<feature type="domain" description="Ig-like" evidence="9">
    <location>
        <begin position="361"/>
        <end position="453"/>
    </location>
</feature>
<feature type="region of interest" description="Disordered" evidence="6">
    <location>
        <begin position="735"/>
        <end position="788"/>
    </location>
</feature>
<dbReference type="PROSITE" id="PS50835">
    <property type="entry name" value="IG_LIKE"/>
    <property type="match status" value="5"/>
</dbReference>
<evidence type="ECO:0000313" key="12">
    <source>
        <dbReference type="Proteomes" id="UP001487740"/>
    </source>
</evidence>
<keyword evidence="12" id="KW-1185">Reference proteome</keyword>
<dbReference type="Proteomes" id="UP001487740">
    <property type="component" value="Unassembled WGS sequence"/>
</dbReference>
<sequence length="874" mass="98262">MVHGAMRRAGVLLARMLHGVLLLLVILPSSRNGAAATLDPKDHPEKVKAVVGETASIPCLVPISETDRILFISWTKRKGGPESRVFSVDMRKPDEPQQFVAEEVFSSRAELEFKDDLAYLNVKDLQEGDGGHYICKMDIKKKRTQKAESTLEIIVPPGDPTILSEDGKKVENILGPYNEGDTINVTCEVIGGQPSPRVSWYQEQQVLDEKIERRDKQVVRNTLRLGPLTRQHLGTNYSCQAVNSDQVGPRSKEMTLQMYLKPLTVEIKRPEHPLVVGRQYNITCESHDGLPPANITWFFLEKKIDATQISNEIRGNVSLSTLRFRPEVRHAGKELQCHAESSKIKHDTLVDSWQLEVHYAPDVRLQMAPGLDLHNVREGDNVTLMCQVNAIPQPKIISWYHKLMEVNYNASAGIERRDTYLYLRNVTRRQSGSYTCHASNKYGSGESHPIILNVMYIPFCKKKMKIYRGAAKQDYVELECNVRGSPGNITFSWFYLTPEGLQPIPEENYTTRDLTSLLTYHVQDEEHYREVMCYGKNLVGMMKEPCEFEVVPAGKPDPLDNCTVFNQTSETLFVYCLPGYDGGLRQRFVVQVYEDVEGIRLNIHNHTEISEPKFTVDGLRAETEYLLSIYAVNSKGKSEERKMYGFTLPAVGRPVHIFPITPVLGVLIGVVGALVLVAIVVVVVMKLKGDSRRERILRHVAEQGIKLPHAPLHSPKDDATYENVDGIPPKLKHANIYETVPYDKEKSSNNEDSEKDDVEYAELTFNNGKNKNKSNKRGGGPGGANGVIRNADDTIYATIDHTRTEAQNQQQPQPLIAHQQHQQSINKQGKPKKQVYVAQPGNKTGKHVAGDPDLQPQREADEIPLMDAALESSV</sequence>
<comment type="subcellular location">
    <subcellularLocation>
        <location evidence="1">Membrane</location>
        <topology evidence="1">Single-pass membrane protein</topology>
    </subcellularLocation>
</comment>
<dbReference type="SUPFAM" id="SSF48726">
    <property type="entry name" value="Immunoglobulin"/>
    <property type="match status" value="5"/>
</dbReference>
<dbReference type="CDD" id="cd00096">
    <property type="entry name" value="Ig"/>
    <property type="match status" value="1"/>
</dbReference>
<dbReference type="EMBL" id="JARAKH010000024">
    <property type="protein sequence ID" value="KAK8390981.1"/>
    <property type="molecule type" value="Genomic_DNA"/>
</dbReference>
<evidence type="ECO:0000256" key="5">
    <source>
        <dbReference type="ARBA" id="ARBA00023157"/>
    </source>
</evidence>
<dbReference type="Pfam" id="PF07686">
    <property type="entry name" value="V-set"/>
    <property type="match status" value="1"/>
</dbReference>
<dbReference type="PROSITE" id="PS50853">
    <property type="entry name" value="FN3"/>
    <property type="match status" value="1"/>
</dbReference>
<dbReference type="CDD" id="cd00063">
    <property type="entry name" value="FN3"/>
    <property type="match status" value="1"/>
</dbReference>